<dbReference type="AlphaFoldDB" id="A0A077EHE7"/>
<evidence type="ECO:0000256" key="1">
    <source>
        <dbReference type="PROSITE-ProRule" id="PRU00339"/>
    </source>
</evidence>
<dbReference type="STRING" id="1338011.BD94_1794"/>
<keyword evidence="2" id="KW-1133">Transmembrane helix</keyword>
<sequence length="491" mass="57052">MQRNLLLLFLVTLFTITHGQSKREKEIDSIFNTIKSETKNPYAKRETGKALELSEEVYHMSKEINYVGGQIDALTYMTEIYANIGNTKMSLTKADEAISLVSRDKKYIMEYSTLLIAKGSSLSKLGYFERALQVFQEAINVADQAPAKYNNRKHYNKALAYFLIKLSHERDQEDPLSKKELEFYVQSAYKEALQITSDHPQKAYIMTKSLQGLISAYIDWGELDKAEKHIAEGDKINENTISTWNLTRNVLLGDIETKRKNFTKAVEHYEIALKLTKAYKLVYDQKLIYSLLAESYHELQDYKNESHYLAHNKRLSDSLSKVEKQASNYILKDELKKKATQKELENNTIVYYSLAMALVLFITGYFVYKQSKQNKTQLSVLNEKTEIDNEDTDDHKKLNQLIEMAESNNSAFYLKFQEVFPDFNQTLLNRNQKLTQSDLEYCAMMKLNFDTKKIAIIKKNSVGAVESKKHRIRKKLNITSDENIYIWLMNK</sequence>
<feature type="transmembrane region" description="Helical" evidence="2">
    <location>
        <begin position="349"/>
        <end position="368"/>
    </location>
</feature>
<dbReference type="InterPro" id="IPR011990">
    <property type="entry name" value="TPR-like_helical_dom_sf"/>
</dbReference>
<keyword evidence="2" id="KW-0472">Membrane</keyword>
<dbReference type="InterPro" id="IPR016032">
    <property type="entry name" value="Sig_transdc_resp-reg_C-effctor"/>
</dbReference>
<accession>A0A077EHE7</accession>
<dbReference type="HOGENOM" id="CLU_038239_1_0_10"/>
<organism evidence="3 4">
    <name type="scientific">Elizabethkingia anophelis NUHP1</name>
    <dbReference type="NCBI Taxonomy" id="1338011"/>
    <lineage>
        <taxon>Bacteria</taxon>
        <taxon>Pseudomonadati</taxon>
        <taxon>Bacteroidota</taxon>
        <taxon>Flavobacteriia</taxon>
        <taxon>Flavobacteriales</taxon>
        <taxon>Weeksellaceae</taxon>
        <taxon>Elizabethkingia</taxon>
    </lineage>
</organism>
<dbReference type="EMBL" id="CP007547">
    <property type="protein sequence ID" value="AIL45569.1"/>
    <property type="molecule type" value="Genomic_DNA"/>
</dbReference>
<evidence type="ECO:0000256" key="2">
    <source>
        <dbReference type="SAM" id="Phobius"/>
    </source>
</evidence>
<dbReference type="Gene3D" id="1.25.40.10">
    <property type="entry name" value="Tetratricopeptide repeat domain"/>
    <property type="match status" value="2"/>
</dbReference>
<dbReference type="Proteomes" id="UP000028933">
    <property type="component" value="Chromosome"/>
</dbReference>
<dbReference type="Pfam" id="PF13181">
    <property type="entry name" value="TPR_8"/>
    <property type="match status" value="1"/>
</dbReference>
<dbReference type="RefSeq" id="WP_009090988.1">
    <property type="nucleotide sequence ID" value="NZ_CP007547.1"/>
</dbReference>
<feature type="repeat" description="TPR" evidence="1">
    <location>
        <begin position="112"/>
        <end position="145"/>
    </location>
</feature>
<name>A0A077EHE7_9FLAO</name>
<evidence type="ECO:0008006" key="5">
    <source>
        <dbReference type="Google" id="ProtNLM"/>
    </source>
</evidence>
<dbReference type="eggNOG" id="COG2197">
    <property type="taxonomic scope" value="Bacteria"/>
</dbReference>
<dbReference type="SUPFAM" id="SSF48452">
    <property type="entry name" value="TPR-like"/>
    <property type="match status" value="1"/>
</dbReference>
<proteinExistence type="predicted"/>
<gene>
    <name evidence="3" type="ORF">BD94_1794</name>
</gene>
<protein>
    <recommendedName>
        <fullName evidence="5">HTH luxR-type domain-containing protein</fullName>
    </recommendedName>
</protein>
<dbReference type="SUPFAM" id="SSF46894">
    <property type="entry name" value="C-terminal effector domain of the bipartite response regulators"/>
    <property type="match status" value="1"/>
</dbReference>
<dbReference type="PROSITE" id="PS50005">
    <property type="entry name" value="TPR"/>
    <property type="match status" value="1"/>
</dbReference>
<dbReference type="SMART" id="SM00028">
    <property type="entry name" value="TPR"/>
    <property type="match status" value="4"/>
</dbReference>
<keyword evidence="1" id="KW-0802">TPR repeat</keyword>
<dbReference type="GO" id="GO:0006355">
    <property type="term" value="P:regulation of DNA-templated transcription"/>
    <property type="evidence" value="ECO:0007669"/>
    <property type="project" value="InterPro"/>
</dbReference>
<dbReference type="KEGG" id="eao:BD94_1794"/>
<dbReference type="GO" id="GO:0003677">
    <property type="term" value="F:DNA binding"/>
    <property type="evidence" value="ECO:0007669"/>
    <property type="project" value="InterPro"/>
</dbReference>
<evidence type="ECO:0000313" key="3">
    <source>
        <dbReference type="EMBL" id="AIL45569.1"/>
    </source>
</evidence>
<evidence type="ECO:0000313" key="4">
    <source>
        <dbReference type="Proteomes" id="UP000028933"/>
    </source>
</evidence>
<reference evidence="3 4" key="1">
    <citation type="journal article" date="2013" name="Lancet">
        <title>First case of E anophelis outbreak in an intensive-care unit.</title>
        <authorList>
            <person name="Teo J."/>
            <person name="Tan S.Y."/>
            <person name="Tay M."/>
            <person name="Ding Y."/>
            <person name="Kjelleberg S."/>
            <person name="Givskov M."/>
            <person name="Lin R.T."/>
            <person name="Yang L."/>
        </authorList>
    </citation>
    <scope>NUCLEOTIDE SEQUENCE [LARGE SCALE GENOMIC DNA]</scope>
    <source>
        <strain evidence="3 4">NUHP1</strain>
    </source>
</reference>
<dbReference type="InterPro" id="IPR019734">
    <property type="entry name" value="TPR_rpt"/>
</dbReference>
<keyword evidence="2" id="KW-0812">Transmembrane</keyword>
<dbReference type="GeneID" id="56682899"/>